<evidence type="ECO:0000256" key="2">
    <source>
        <dbReference type="ARBA" id="ARBA00022490"/>
    </source>
</evidence>
<dbReference type="Pfam" id="PF00589">
    <property type="entry name" value="Phage_integrase"/>
    <property type="match status" value="1"/>
</dbReference>
<dbReference type="InterPro" id="IPR010998">
    <property type="entry name" value="Integrase_recombinase_N"/>
</dbReference>
<dbReference type="Gene3D" id="1.10.443.10">
    <property type="entry name" value="Intergrase catalytic core"/>
    <property type="match status" value="1"/>
</dbReference>
<comment type="function">
    <text evidence="9">Site-specific tyrosine recombinase, which acts by catalyzing the cutting and rejoining of the recombining DNA molecules. The XerC-XerD complex is essential to convert dimers of the bacterial chromosome into monomers to permit their segregation at cell division. It also contributes to the segregational stability of plasmids.</text>
</comment>
<accession>A0ABT6R8P4</accession>
<evidence type="ECO:0000256" key="9">
    <source>
        <dbReference type="HAMAP-Rule" id="MF_01808"/>
    </source>
</evidence>
<feature type="active site" evidence="9">
    <location>
        <position position="151"/>
    </location>
</feature>
<feature type="domain" description="Tyr recombinase" evidence="10">
    <location>
        <begin position="110"/>
        <end position="293"/>
    </location>
</feature>
<feature type="active site" description="O-(3'-phospho-DNA)-tyrosine intermediate" evidence="9">
    <location>
        <position position="280"/>
    </location>
</feature>
<dbReference type="InterPro" id="IPR011010">
    <property type="entry name" value="DNA_brk_join_enz"/>
</dbReference>
<dbReference type="InterPro" id="IPR004107">
    <property type="entry name" value="Integrase_SAM-like_N"/>
</dbReference>
<keyword evidence="4 9" id="KW-0159">Chromosome partition</keyword>
<evidence type="ECO:0000256" key="3">
    <source>
        <dbReference type="ARBA" id="ARBA00022618"/>
    </source>
</evidence>
<evidence type="ECO:0000256" key="7">
    <source>
        <dbReference type="ARBA" id="ARBA00023172"/>
    </source>
</evidence>
<dbReference type="PROSITE" id="PS51900">
    <property type="entry name" value="CB"/>
    <property type="match status" value="1"/>
</dbReference>
<keyword evidence="3 9" id="KW-0132">Cell division</keyword>
<keyword evidence="6 9" id="KW-0238">DNA-binding</keyword>
<keyword evidence="13" id="KW-1185">Reference proteome</keyword>
<dbReference type="InterPro" id="IPR002104">
    <property type="entry name" value="Integrase_catalytic"/>
</dbReference>
<comment type="similarity">
    <text evidence="9">Belongs to the 'phage' integrase family. XerC subfamily.</text>
</comment>
<dbReference type="Pfam" id="PF02899">
    <property type="entry name" value="Phage_int_SAM_1"/>
    <property type="match status" value="1"/>
</dbReference>
<comment type="subcellular location">
    <subcellularLocation>
        <location evidence="1 9">Cytoplasm</location>
    </subcellularLocation>
</comment>
<keyword evidence="8 9" id="KW-0131">Cell cycle</keyword>
<proteinExistence type="inferred from homology"/>
<evidence type="ECO:0000256" key="6">
    <source>
        <dbReference type="ARBA" id="ARBA00023125"/>
    </source>
</evidence>
<evidence type="ECO:0000259" key="10">
    <source>
        <dbReference type="PROSITE" id="PS51898"/>
    </source>
</evidence>
<feature type="active site" evidence="9">
    <location>
        <position position="175"/>
    </location>
</feature>
<dbReference type="PANTHER" id="PTHR30349:SF77">
    <property type="entry name" value="TYROSINE RECOMBINASE XERC"/>
    <property type="match status" value="1"/>
</dbReference>
<dbReference type="Proteomes" id="UP001226434">
    <property type="component" value="Unassembled WGS sequence"/>
</dbReference>
<gene>
    <name evidence="9" type="primary">xerC</name>
    <name evidence="12" type="ORF">QJ048_00645</name>
</gene>
<comment type="subunit">
    <text evidence="9">Forms a cyclic heterotetrameric complex composed of two molecules of XerC and two molecules of XerD.</text>
</comment>
<dbReference type="EMBL" id="JASBRG010000001">
    <property type="protein sequence ID" value="MDI3318254.1"/>
    <property type="molecule type" value="Genomic_DNA"/>
</dbReference>
<dbReference type="PROSITE" id="PS51898">
    <property type="entry name" value="TYR_RECOMBINASE"/>
    <property type="match status" value="1"/>
</dbReference>
<evidence type="ECO:0000313" key="13">
    <source>
        <dbReference type="Proteomes" id="UP001226434"/>
    </source>
</evidence>
<dbReference type="InterPro" id="IPR050090">
    <property type="entry name" value="Tyrosine_recombinase_XerCD"/>
</dbReference>
<protein>
    <recommendedName>
        <fullName evidence="9">Tyrosine recombinase XerC</fullName>
    </recommendedName>
</protein>
<dbReference type="SUPFAM" id="SSF56349">
    <property type="entry name" value="DNA breaking-rejoining enzymes"/>
    <property type="match status" value="1"/>
</dbReference>
<dbReference type="InterPro" id="IPR044068">
    <property type="entry name" value="CB"/>
</dbReference>
<feature type="domain" description="Core-binding (CB)" evidence="11">
    <location>
        <begin position="2"/>
        <end position="89"/>
    </location>
</feature>
<dbReference type="RefSeq" id="WP_282332370.1">
    <property type="nucleotide sequence ID" value="NZ_JASBRG010000001.1"/>
</dbReference>
<comment type="caution">
    <text evidence="12">The sequence shown here is derived from an EMBL/GenBank/DDBJ whole genome shotgun (WGS) entry which is preliminary data.</text>
</comment>
<dbReference type="HAMAP" id="MF_01808">
    <property type="entry name" value="Recomb_XerC_XerD"/>
    <property type="match status" value="1"/>
</dbReference>
<feature type="active site" evidence="9">
    <location>
        <position position="248"/>
    </location>
</feature>
<dbReference type="InterPro" id="IPR013762">
    <property type="entry name" value="Integrase-like_cat_sf"/>
</dbReference>
<evidence type="ECO:0000259" key="11">
    <source>
        <dbReference type="PROSITE" id="PS51900"/>
    </source>
</evidence>
<dbReference type="PANTHER" id="PTHR30349">
    <property type="entry name" value="PHAGE INTEGRASE-RELATED"/>
    <property type="match status" value="1"/>
</dbReference>
<name>A0ABT6R8P4_9BACT</name>
<keyword evidence="7 9" id="KW-0233">DNA recombination</keyword>
<evidence type="ECO:0000313" key="12">
    <source>
        <dbReference type="EMBL" id="MDI3318254.1"/>
    </source>
</evidence>
<feature type="active site" evidence="9">
    <location>
        <position position="271"/>
    </location>
</feature>
<keyword evidence="2 9" id="KW-0963">Cytoplasm</keyword>
<keyword evidence="5 9" id="KW-0229">DNA integration</keyword>
<dbReference type="InterPro" id="IPR023009">
    <property type="entry name" value="Tyrosine_recombinase_XerC/XerD"/>
</dbReference>
<evidence type="ECO:0000256" key="8">
    <source>
        <dbReference type="ARBA" id="ARBA00023306"/>
    </source>
</evidence>
<evidence type="ECO:0000256" key="4">
    <source>
        <dbReference type="ARBA" id="ARBA00022829"/>
    </source>
</evidence>
<sequence>METAPSILTPFLDYLQFEKRYSQHTVRSYQDDLTQFFDYLNKNFEQTEIGEINSSMVRTWMASLKDEKLTSKTINRKASSLKSFFKYQLKLGNIESTPMTNVSAPKIGKRLPSFVMEDDMNVLLKEIAFPDDWDGKTTQLLIEVFYATGIRLSELVNLEEHGVNRNSNSIKVLGKGNKERIIPVNKQLIENLIGYQKDKRKSFEDFDSEYLFVTPKGKKLYAKYVYLRVKSYLSQVTTLQKKSPHILRHTFATHLTNHGADLNAIKELLGHSSLASTQVYTHNSIEKLKEAYKKAHPKA</sequence>
<dbReference type="Gene3D" id="1.10.150.130">
    <property type="match status" value="1"/>
</dbReference>
<feature type="active site" evidence="9">
    <location>
        <position position="245"/>
    </location>
</feature>
<organism evidence="12 13">
    <name type="scientific">Pinibacter soli</name>
    <dbReference type="NCBI Taxonomy" id="3044211"/>
    <lineage>
        <taxon>Bacteria</taxon>
        <taxon>Pseudomonadati</taxon>
        <taxon>Bacteroidota</taxon>
        <taxon>Chitinophagia</taxon>
        <taxon>Chitinophagales</taxon>
        <taxon>Chitinophagaceae</taxon>
        <taxon>Pinibacter</taxon>
    </lineage>
</organism>
<evidence type="ECO:0000256" key="5">
    <source>
        <dbReference type="ARBA" id="ARBA00022908"/>
    </source>
</evidence>
<evidence type="ECO:0000256" key="1">
    <source>
        <dbReference type="ARBA" id="ARBA00004496"/>
    </source>
</evidence>
<reference evidence="12 13" key="1">
    <citation type="submission" date="2023-05" db="EMBL/GenBank/DDBJ databases">
        <title>Genome sequence of Pinibacter sp. MAH-24.</title>
        <authorList>
            <person name="Huq M.A."/>
        </authorList>
    </citation>
    <scope>NUCLEOTIDE SEQUENCE [LARGE SCALE GENOMIC DNA]</scope>
    <source>
        <strain evidence="12 13">MAH-24</strain>
    </source>
</reference>